<evidence type="ECO:0000256" key="4">
    <source>
        <dbReference type="PROSITE-ProRule" id="PRU00409"/>
    </source>
</evidence>
<dbReference type="Gene3D" id="3.40.50.20">
    <property type="match status" value="1"/>
</dbReference>
<dbReference type="Proteomes" id="UP001631957">
    <property type="component" value="Unassembled WGS sequence"/>
</dbReference>
<keyword evidence="7" id="KW-1185">Reference proteome</keyword>
<dbReference type="Gene3D" id="3.30.470.20">
    <property type="entry name" value="ATP-grasp fold, B domain"/>
    <property type="match status" value="1"/>
</dbReference>
<dbReference type="RefSeq" id="WP_409111043.1">
    <property type="nucleotide sequence ID" value="NZ_JBJVNI010000040.1"/>
</dbReference>
<evidence type="ECO:0000256" key="1">
    <source>
        <dbReference type="ARBA" id="ARBA00022598"/>
    </source>
</evidence>
<comment type="caution">
    <text evidence="6">The sequence shown here is derived from an EMBL/GenBank/DDBJ whole genome shotgun (WGS) entry which is preliminary data.</text>
</comment>
<keyword evidence="1" id="KW-0436">Ligase</keyword>
<dbReference type="SUPFAM" id="SSF56059">
    <property type="entry name" value="Glutathione synthetase ATP-binding domain-like"/>
    <property type="match status" value="1"/>
</dbReference>
<protein>
    <submittedName>
        <fullName evidence="6">ATP-grasp domain-containing protein</fullName>
    </submittedName>
</protein>
<keyword evidence="3 4" id="KW-0067">ATP-binding</keyword>
<name>A0ABW9I7U4_9ACTN</name>
<dbReference type="EMBL" id="JBJVNI010000040">
    <property type="protein sequence ID" value="MFM9615768.1"/>
    <property type="molecule type" value="Genomic_DNA"/>
</dbReference>
<evidence type="ECO:0000259" key="5">
    <source>
        <dbReference type="PROSITE" id="PS50975"/>
    </source>
</evidence>
<dbReference type="Pfam" id="PF13535">
    <property type="entry name" value="ATP-grasp_4"/>
    <property type="match status" value="1"/>
</dbReference>
<feature type="domain" description="ATP-grasp" evidence="5">
    <location>
        <begin position="132"/>
        <end position="332"/>
    </location>
</feature>
<evidence type="ECO:0000313" key="6">
    <source>
        <dbReference type="EMBL" id="MFM9615768.1"/>
    </source>
</evidence>
<accession>A0ABW9I7U4</accession>
<dbReference type="InterPro" id="IPR052032">
    <property type="entry name" value="ATP-dep_AA_Ligase"/>
</dbReference>
<sequence length="435" mass="46225">MSLTALRPNSRAVTSTWHSSGSPLLVLIGAGSRIWRGYGLQHIAARHRVALLDEQPPAWANDHAAVSMAVDLADTEAVAQAVAALAADQGVSGVLTYMEQHVALTARIAERFMLPGNNPSAVEACRDKYLSRSLLAAANVPSARSYLVPDAETAVEYAVLLGGPVVLKPRSMGGSAGVRRADNPDQVRDAFQAARSASLFGLEHTGTAGVLIEEYLDGPEISVECVVLGHDTVHIAAITRKYLGDEPDFQETGHLVDSSDPLLADSRIRQVALGALSTVGITSGVMHVEMRLTHQGPRIVEINARLGGDLIPHLIHLATGLNLPQIAADLAVGADPELAPSQHQNAAVRFLYPPVTGRVTAMHTGMFAAWLNRFEWLAAPGSQVNAPPRATLLDRLALAVVTGPDPDTCHRRLQLVEERSGIHIQPDTVTTACVA</sequence>
<dbReference type="Pfam" id="PF18130">
    <property type="entry name" value="ATPgrasp_N"/>
    <property type="match status" value="1"/>
</dbReference>
<dbReference type="PANTHER" id="PTHR43585:SF2">
    <property type="entry name" value="ATP-GRASP ENZYME FSQD"/>
    <property type="match status" value="1"/>
</dbReference>
<dbReference type="PANTHER" id="PTHR43585">
    <property type="entry name" value="FUMIPYRROLE BIOSYNTHESIS PROTEIN C"/>
    <property type="match status" value="1"/>
</dbReference>
<evidence type="ECO:0000256" key="3">
    <source>
        <dbReference type="ARBA" id="ARBA00022840"/>
    </source>
</evidence>
<dbReference type="InterPro" id="IPR011761">
    <property type="entry name" value="ATP-grasp"/>
</dbReference>
<dbReference type="PROSITE" id="PS50975">
    <property type="entry name" value="ATP_GRASP"/>
    <property type="match status" value="1"/>
</dbReference>
<proteinExistence type="predicted"/>
<keyword evidence="2 4" id="KW-0547">Nucleotide-binding</keyword>
<evidence type="ECO:0000313" key="7">
    <source>
        <dbReference type="Proteomes" id="UP001631957"/>
    </source>
</evidence>
<reference evidence="6 7" key="1">
    <citation type="submission" date="2024-12" db="EMBL/GenBank/DDBJ databases">
        <title>Forecasting of Potato common scab and diversities of Pathogenic streptomyces spp. in china.</title>
        <authorList>
            <person name="Handique U."/>
            <person name="Wu J."/>
        </authorList>
    </citation>
    <scope>NUCLEOTIDE SEQUENCE [LARGE SCALE GENOMIC DNA]</scope>
    <source>
        <strain evidence="6 7">ZRIMU1530</strain>
    </source>
</reference>
<dbReference type="InterPro" id="IPR041472">
    <property type="entry name" value="BL00235/CARNS1_N"/>
</dbReference>
<organism evidence="6 7">
    <name type="scientific">Streptomyces niveiscabiei</name>
    <dbReference type="NCBI Taxonomy" id="164115"/>
    <lineage>
        <taxon>Bacteria</taxon>
        <taxon>Bacillati</taxon>
        <taxon>Actinomycetota</taxon>
        <taxon>Actinomycetes</taxon>
        <taxon>Kitasatosporales</taxon>
        <taxon>Streptomycetaceae</taxon>
        <taxon>Streptomyces</taxon>
    </lineage>
</organism>
<evidence type="ECO:0000256" key="2">
    <source>
        <dbReference type="ARBA" id="ARBA00022741"/>
    </source>
</evidence>
<gene>
    <name evidence="6" type="ORF">ACKI18_44715</name>
</gene>
<dbReference type="SMART" id="SM01209">
    <property type="entry name" value="GARS_A"/>
    <property type="match status" value="1"/>
</dbReference>